<evidence type="ECO:0000313" key="2">
    <source>
        <dbReference type="Proteomes" id="UP000054978"/>
    </source>
</evidence>
<evidence type="ECO:0000313" key="1">
    <source>
        <dbReference type="EMBL" id="SAK99795.1"/>
    </source>
</evidence>
<gene>
    <name evidence="1" type="ORF">AWB83_06146</name>
</gene>
<sequence length="84" mass="9578">MKRNMNLAIAILKTLEENKAPHLSEFDIEGALKDQFDVSNRGVWYQLNLLADANLVRSLGSDWRLTWDGHEFLKSSAPNAFEDT</sequence>
<dbReference type="AlphaFoldDB" id="A0A158DYT2"/>
<accession>A0A158DYT2</accession>
<dbReference type="Proteomes" id="UP000054978">
    <property type="component" value="Unassembled WGS sequence"/>
</dbReference>
<comment type="caution">
    <text evidence="1">The sequence shown here is derived from an EMBL/GenBank/DDBJ whole genome shotgun (WGS) entry which is preliminary data.</text>
</comment>
<dbReference type="RefSeq" id="WP_244197943.1">
    <property type="nucleotide sequence ID" value="NZ_FCOB02000041.1"/>
</dbReference>
<keyword evidence="2" id="KW-1185">Reference proteome</keyword>
<reference evidence="1" key="1">
    <citation type="submission" date="2016-01" db="EMBL/GenBank/DDBJ databases">
        <authorList>
            <person name="Peeters C."/>
        </authorList>
    </citation>
    <scope>NUCLEOTIDE SEQUENCE [LARGE SCALE GENOMIC DNA]</scope>
    <source>
        <strain evidence="1">LMG 29326</strain>
    </source>
</reference>
<organism evidence="1 2">
    <name type="scientific">Caballeronia ptereochthonis</name>
    <dbReference type="NCBI Taxonomy" id="1777144"/>
    <lineage>
        <taxon>Bacteria</taxon>
        <taxon>Pseudomonadati</taxon>
        <taxon>Pseudomonadota</taxon>
        <taxon>Betaproteobacteria</taxon>
        <taxon>Burkholderiales</taxon>
        <taxon>Burkholderiaceae</taxon>
        <taxon>Caballeronia</taxon>
    </lineage>
</organism>
<protein>
    <submittedName>
        <fullName evidence="1">Uncharacterized protein</fullName>
    </submittedName>
</protein>
<proteinExistence type="predicted"/>
<dbReference type="EMBL" id="FCOB02000041">
    <property type="protein sequence ID" value="SAK99795.1"/>
    <property type="molecule type" value="Genomic_DNA"/>
</dbReference>
<name>A0A158DYT2_9BURK</name>